<evidence type="ECO:0000256" key="2">
    <source>
        <dbReference type="ARBA" id="ARBA00022491"/>
    </source>
</evidence>
<evidence type="ECO:0000256" key="3">
    <source>
        <dbReference type="ARBA" id="ARBA00023015"/>
    </source>
</evidence>
<dbReference type="Pfam" id="PF00440">
    <property type="entry name" value="TetR_N"/>
    <property type="match status" value="1"/>
</dbReference>
<dbReference type="InterPro" id="IPR001647">
    <property type="entry name" value="HTH_TetR"/>
</dbReference>
<comment type="caution">
    <text evidence="9">The sequence shown here is derived from an EMBL/GenBank/DDBJ whole genome shotgun (WGS) entry which is preliminary data.</text>
</comment>
<name>A0ABT2YBA9_9BURK</name>
<evidence type="ECO:0000313" key="9">
    <source>
        <dbReference type="EMBL" id="MCV2367584.1"/>
    </source>
</evidence>
<feature type="domain" description="HTH tetR-type" evidence="8">
    <location>
        <begin position="30"/>
        <end position="90"/>
    </location>
</feature>
<keyword evidence="4 6" id="KW-0238">DNA-binding</keyword>
<evidence type="ECO:0000256" key="6">
    <source>
        <dbReference type="PROSITE-ProRule" id="PRU00335"/>
    </source>
</evidence>
<evidence type="ECO:0000256" key="7">
    <source>
        <dbReference type="SAM" id="MobiDB-lite"/>
    </source>
</evidence>
<gene>
    <name evidence="9" type="ORF">LNV07_05700</name>
</gene>
<feature type="DNA-binding region" description="H-T-H motif" evidence="6">
    <location>
        <begin position="53"/>
        <end position="72"/>
    </location>
</feature>
<accession>A0ABT2YBA9</accession>
<dbReference type="EMBL" id="JAJIRN010000002">
    <property type="protein sequence ID" value="MCV2367584.1"/>
    <property type="molecule type" value="Genomic_DNA"/>
</dbReference>
<dbReference type="PRINTS" id="PR00455">
    <property type="entry name" value="HTHTETR"/>
</dbReference>
<keyword evidence="5" id="KW-0804">Transcription</keyword>
<keyword evidence="2" id="KW-0678">Repressor</keyword>
<proteinExistence type="predicted"/>
<dbReference type="Gene3D" id="1.10.357.10">
    <property type="entry name" value="Tetracycline Repressor, domain 2"/>
    <property type="match status" value="1"/>
</dbReference>
<dbReference type="Gene3D" id="1.10.10.60">
    <property type="entry name" value="Homeodomain-like"/>
    <property type="match status" value="1"/>
</dbReference>
<dbReference type="PANTHER" id="PTHR30055:SF151">
    <property type="entry name" value="TRANSCRIPTIONAL REGULATORY PROTEIN"/>
    <property type="match status" value="1"/>
</dbReference>
<dbReference type="PRINTS" id="PR00400">
    <property type="entry name" value="TETREPRESSOR"/>
</dbReference>
<sequence length="238" mass="25766">MSREIKPGKTLGSPAASKSKQGAEETARQPLSRERVLLAAVRLADEAGIEALSMRKLAQSLGVEAMSLYNHVANKEAMLDGMVELVVAEIALAQNGGDWRAQMRLRAVSAHRVLMSHPWATMLFVARMNIGPAMLSSIDATHGCLREAGFSHALADHARNVIDSHIYGFTLQALLFPIAAGTYAEAARSFLPMLPAERYPHMRALAEQVIGGQYDGQQSFEFGLDLILDGLSALLART</sequence>
<evidence type="ECO:0000256" key="5">
    <source>
        <dbReference type="ARBA" id="ARBA00023163"/>
    </source>
</evidence>
<organism evidence="9 10">
    <name type="scientific">Roseateles oligotrophus</name>
    <dbReference type="NCBI Taxonomy" id="1769250"/>
    <lineage>
        <taxon>Bacteria</taxon>
        <taxon>Pseudomonadati</taxon>
        <taxon>Pseudomonadota</taxon>
        <taxon>Betaproteobacteria</taxon>
        <taxon>Burkholderiales</taxon>
        <taxon>Sphaerotilaceae</taxon>
        <taxon>Roseateles</taxon>
    </lineage>
</organism>
<evidence type="ECO:0000256" key="1">
    <source>
        <dbReference type="ARBA" id="ARBA00002856"/>
    </source>
</evidence>
<comment type="function">
    <text evidence="1">TetR is the repressor of the tetracycline resistance element; its N-terminal region forms a helix-turn-helix structure and binds DNA. Binding of tetracycline to TetR reduces the repressor affinity for the tetracycline resistance gene (tetA) promoter operator sites.</text>
</comment>
<evidence type="ECO:0000259" key="8">
    <source>
        <dbReference type="PROSITE" id="PS50977"/>
    </source>
</evidence>
<protein>
    <submittedName>
        <fullName evidence="9">TetR/AcrR family transcriptional regulator C-terminal domain-containing protein</fullName>
    </submittedName>
</protein>
<evidence type="ECO:0000256" key="4">
    <source>
        <dbReference type="ARBA" id="ARBA00023125"/>
    </source>
</evidence>
<keyword evidence="10" id="KW-1185">Reference proteome</keyword>
<feature type="region of interest" description="Disordered" evidence="7">
    <location>
        <begin position="1"/>
        <end position="29"/>
    </location>
</feature>
<dbReference type="SUPFAM" id="SSF46689">
    <property type="entry name" value="Homeodomain-like"/>
    <property type="match status" value="1"/>
</dbReference>
<reference evidence="9 10" key="1">
    <citation type="submission" date="2021-11" db="EMBL/GenBank/DDBJ databases">
        <authorList>
            <person name="Liang Q."/>
            <person name="Mou H."/>
            <person name="Liu Z."/>
        </authorList>
    </citation>
    <scope>NUCLEOTIDE SEQUENCE [LARGE SCALE GENOMIC DNA]</scope>
    <source>
        <strain evidence="9 10">CHU3</strain>
    </source>
</reference>
<dbReference type="InterPro" id="IPR003012">
    <property type="entry name" value="Tet_transcr_reg_TetR"/>
</dbReference>
<keyword evidence="3" id="KW-0805">Transcription regulation</keyword>
<dbReference type="InterPro" id="IPR050109">
    <property type="entry name" value="HTH-type_TetR-like_transc_reg"/>
</dbReference>
<dbReference type="InterPro" id="IPR036271">
    <property type="entry name" value="Tet_transcr_reg_TetR-rel_C_sf"/>
</dbReference>
<evidence type="ECO:0000313" key="10">
    <source>
        <dbReference type="Proteomes" id="UP001209701"/>
    </source>
</evidence>
<dbReference type="Pfam" id="PF02909">
    <property type="entry name" value="TetR_C_1"/>
    <property type="match status" value="1"/>
</dbReference>
<dbReference type="PANTHER" id="PTHR30055">
    <property type="entry name" value="HTH-TYPE TRANSCRIPTIONAL REGULATOR RUTR"/>
    <property type="match status" value="1"/>
</dbReference>
<dbReference type="SUPFAM" id="SSF48498">
    <property type="entry name" value="Tetracyclin repressor-like, C-terminal domain"/>
    <property type="match status" value="1"/>
</dbReference>
<dbReference type="Proteomes" id="UP001209701">
    <property type="component" value="Unassembled WGS sequence"/>
</dbReference>
<dbReference type="RefSeq" id="WP_263570198.1">
    <property type="nucleotide sequence ID" value="NZ_JAJIRN010000002.1"/>
</dbReference>
<dbReference type="PROSITE" id="PS50977">
    <property type="entry name" value="HTH_TETR_2"/>
    <property type="match status" value="1"/>
</dbReference>
<dbReference type="InterPro" id="IPR004111">
    <property type="entry name" value="Repressor_TetR_C"/>
</dbReference>
<dbReference type="InterPro" id="IPR009057">
    <property type="entry name" value="Homeodomain-like_sf"/>
</dbReference>